<proteinExistence type="predicted"/>
<keyword evidence="2" id="KW-1185">Reference proteome</keyword>
<evidence type="ECO:0000313" key="1">
    <source>
        <dbReference type="EMBL" id="MBP2248917.1"/>
    </source>
</evidence>
<sequence length="60" mass="6658">MQDMPPMLSESGLKTYVFESGYSLLFLGSKMKVPSMVESVKKAHQDLETGLAGFNDFILL</sequence>
<organism evidence="1 2">
    <name type="scientific">Paenibacillus xylanexedens</name>
    <dbReference type="NCBI Taxonomy" id="528191"/>
    <lineage>
        <taxon>Bacteria</taxon>
        <taxon>Bacillati</taxon>
        <taxon>Bacillota</taxon>
        <taxon>Bacilli</taxon>
        <taxon>Bacillales</taxon>
        <taxon>Paenibacillaceae</taxon>
        <taxon>Paenibacillus</taxon>
    </lineage>
</organism>
<gene>
    <name evidence="1" type="ORF">J2Z28_005611</name>
</gene>
<evidence type="ECO:0000313" key="2">
    <source>
        <dbReference type="Proteomes" id="UP000810207"/>
    </source>
</evidence>
<accession>A0ABS4S1B6</accession>
<dbReference type="Proteomes" id="UP000810207">
    <property type="component" value="Unassembled WGS sequence"/>
</dbReference>
<protein>
    <submittedName>
        <fullName evidence="1">Uncharacterized protein</fullName>
    </submittedName>
</protein>
<comment type="caution">
    <text evidence="1">The sequence shown here is derived from an EMBL/GenBank/DDBJ whole genome shotgun (WGS) entry which is preliminary data.</text>
</comment>
<name>A0ABS4S1B6_PAEXY</name>
<reference evidence="1 2" key="1">
    <citation type="submission" date="2021-03" db="EMBL/GenBank/DDBJ databases">
        <title>Genomic Encyclopedia of Type Strains, Phase IV (KMG-IV): sequencing the most valuable type-strain genomes for metagenomic binning, comparative biology and taxonomic classification.</title>
        <authorList>
            <person name="Goeker M."/>
        </authorList>
    </citation>
    <scope>NUCLEOTIDE SEQUENCE [LARGE SCALE GENOMIC DNA]</scope>
    <source>
        <strain evidence="1 2">DSM 21292</strain>
    </source>
</reference>
<dbReference type="EMBL" id="JAGIKV010000029">
    <property type="protein sequence ID" value="MBP2248917.1"/>
    <property type="molecule type" value="Genomic_DNA"/>
</dbReference>